<dbReference type="Proteomes" id="UP000009131">
    <property type="component" value="Unassembled WGS sequence"/>
</dbReference>
<dbReference type="HOGENOM" id="CLU_1949345_0_0_1"/>
<sequence>LLGYIDGWLQEALDRQVFGPSTAIVPSAVRKRKASASTTPASPGKTTNKTIFGPLWHQWTMLCFLKLDELQDSSTIGQFRGLARTCLTLITTLSRDGIDTIDALDQIAAAWQVVLIVASIWGQQDLLLS</sequence>
<dbReference type="InterPro" id="IPR035426">
    <property type="entry name" value="Gemin2/Brr1"/>
</dbReference>
<dbReference type="AlphaFoldDB" id="G7DT02"/>
<reference evidence="1 2" key="1">
    <citation type="journal article" date="2011" name="J. Gen. Appl. Microbiol.">
        <title>Draft genome sequencing of the enigmatic basidiomycete Mixia osmundae.</title>
        <authorList>
            <person name="Nishida H."/>
            <person name="Nagatsuka Y."/>
            <person name="Sugiyama J."/>
        </authorList>
    </citation>
    <scope>NUCLEOTIDE SEQUENCE [LARGE SCALE GENOMIC DNA]</scope>
    <source>
        <strain evidence="2">CBS 9802 / IAM 14324 / JCM 22182 / KY 12970</strain>
    </source>
</reference>
<accession>G7DT02</accession>
<feature type="non-terminal residue" evidence="1">
    <location>
        <position position="1"/>
    </location>
</feature>
<evidence type="ECO:0000313" key="2">
    <source>
        <dbReference type="Proteomes" id="UP000009131"/>
    </source>
</evidence>
<keyword evidence="2" id="KW-1185">Reference proteome</keyword>
<dbReference type="Pfam" id="PF04938">
    <property type="entry name" value="SIP1"/>
    <property type="match status" value="1"/>
</dbReference>
<proteinExistence type="predicted"/>
<dbReference type="GO" id="GO:0000387">
    <property type="term" value="P:spliceosomal snRNP assembly"/>
    <property type="evidence" value="ECO:0007669"/>
    <property type="project" value="InterPro"/>
</dbReference>
<comment type="caution">
    <text evidence="1">The sequence shown here is derived from an EMBL/GenBank/DDBJ whole genome shotgun (WGS) entry which is preliminary data.</text>
</comment>
<dbReference type="Gene3D" id="1.20.58.1070">
    <property type="match status" value="1"/>
</dbReference>
<gene>
    <name evidence="1" type="primary">Mo00358</name>
    <name evidence="1" type="ORF">E5Q_00358</name>
</gene>
<dbReference type="InParanoid" id="G7DT02"/>
<evidence type="ECO:0000313" key="1">
    <source>
        <dbReference type="EMBL" id="GAA93712.1"/>
    </source>
</evidence>
<protein>
    <submittedName>
        <fullName evidence="1">Uncharacterized protein</fullName>
    </submittedName>
</protein>
<name>G7DT02_MIXOS</name>
<dbReference type="EMBL" id="BABT02000022">
    <property type="protein sequence ID" value="GAA93712.1"/>
    <property type="molecule type" value="Genomic_DNA"/>
</dbReference>
<reference evidence="1 2" key="2">
    <citation type="journal article" date="2012" name="Open Biol.">
        <title>Characteristics of nucleosomes and linker DNA regions on the genome of the basidiomycete Mixia osmundae revealed by mono- and dinucleosome mapping.</title>
        <authorList>
            <person name="Nishida H."/>
            <person name="Kondo S."/>
            <person name="Matsumoto T."/>
            <person name="Suzuki Y."/>
            <person name="Yoshikawa H."/>
            <person name="Taylor T.D."/>
            <person name="Sugiyama J."/>
        </authorList>
    </citation>
    <scope>NUCLEOTIDE SEQUENCE [LARGE SCALE GENOMIC DNA]</scope>
    <source>
        <strain evidence="2">CBS 9802 / IAM 14324 / JCM 22182 / KY 12970</strain>
    </source>
</reference>
<organism evidence="1 2">
    <name type="scientific">Mixia osmundae (strain CBS 9802 / IAM 14324 / JCM 22182 / KY 12970)</name>
    <dbReference type="NCBI Taxonomy" id="764103"/>
    <lineage>
        <taxon>Eukaryota</taxon>
        <taxon>Fungi</taxon>
        <taxon>Dikarya</taxon>
        <taxon>Basidiomycota</taxon>
        <taxon>Pucciniomycotina</taxon>
        <taxon>Mixiomycetes</taxon>
        <taxon>Mixiales</taxon>
        <taxon>Mixiaceae</taxon>
        <taxon>Mixia</taxon>
    </lineage>
</organism>